<organism evidence="2 3">
    <name type="scientific">Fonsecaea monophora</name>
    <dbReference type="NCBI Taxonomy" id="254056"/>
    <lineage>
        <taxon>Eukaryota</taxon>
        <taxon>Fungi</taxon>
        <taxon>Dikarya</taxon>
        <taxon>Ascomycota</taxon>
        <taxon>Pezizomycotina</taxon>
        <taxon>Eurotiomycetes</taxon>
        <taxon>Chaetothyriomycetidae</taxon>
        <taxon>Chaetothyriales</taxon>
        <taxon>Herpotrichiellaceae</taxon>
        <taxon>Fonsecaea</taxon>
    </lineage>
</organism>
<dbReference type="InterPro" id="IPR011074">
    <property type="entry name" value="CRAL/TRIO_N_dom"/>
</dbReference>
<accession>A0A177EXD0</accession>
<comment type="caution">
    <text evidence="2">The sequence shown here is derived from an EMBL/GenBank/DDBJ whole genome shotgun (WGS) entry which is preliminary data.</text>
</comment>
<dbReference type="InterPro" id="IPR036273">
    <property type="entry name" value="CRAL/TRIO_N_dom_sf"/>
</dbReference>
<dbReference type="InterPro" id="IPR001251">
    <property type="entry name" value="CRAL-TRIO_dom"/>
</dbReference>
<dbReference type="GeneID" id="34605221"/>
<proteinExistence type="predicted"/>
<evidence type="ECO:0000313" key="2">
    <source>
        <dbReference type="EMBL" id="OAG35702.1"/>
    </source>
</evidence>
<keyword evidence="3" id="KW-1185">Reference proteome</keyword>
<dbReference type="Proteomes" id="UP000077002">
    <property type="component" value="Unassembled WGS sequence"/>
</dbReference>
<feature type="domain" description="CRAL-TRIO" evidence="1">
    <location>
        <begin position="114"/>
        <end position="288"/>
    </location>
</feature>
<dbReference type="AlphaFoldDB" id="A0A177EXD0"/>
<dbReference type="InterPro" id="IPR036865">
    <property type="entry name" value="CRAL-TRIO_dom_sf"/>
</dbReference>
<dbReference type="SMART" id="SM01100">
    <property type="entry name" value="CRAL_TRIO_N"/>
    <property type="match status" value="1"/>
</dbReference>
<dbReference type="CDD" id="cd00170">
    <property type="entry name" value="SEC14"/>
    <property type="match status" value="1"/>
</dbReference>
<dbReference type="Pfam" id="PF03765">
    <property type="entry name" value="CRAL_TRIO_N"/>
    <property type="match status" value="1"/>
</dbReference>
<reference evidence="2 3" key="1">
    <citation type="submission" date="2016-03" db="EMBL/GenBank/DDBJ databases">
        <title>Draft genome sequence of the Fonsecaea monophora CBS 269.37.</title>
        <authorList>
            <person name="Bombassaro A."/>
            <person name="Vinicius W.A."/>
            <person name="De Hoog S."/>
            <person name="Sun J."/>
            <person name="Souza E.M."/>
            <person name="Raittz R.T."/>
            <person name="Costa F."/>
            <person name="Leao A.C."/>
            <person name="Tadra-Sfeir M.Z."/>
            <person name="Baura V."/>
            <person name="Balsanelli E."/>
            <person name="Pedrosa F.O."/>
            <person name="Moreno L.F."/>
            <person name="Steffens M.B."/>
            <person name="Xi L."/>
            <person name="Bocca A.L."/>
            <person name="Felipe M.S."/>
            <person name="Teixeira M."/>
            <person name="Telles Filho F.Q."/>
            <person name="Azevedo C.M."/>
            <person name="Gomes R."/>
            <person name="Vicente V.A."/>
        </authorList>
    </citation>
    <scope>NUCLEOTIDE SEQUENCE [LARGE SCALE GENOMIC DNA]</scope>
    <source>
        <strain evidence="2 3">CBS 269.37</strain>
    </source>
</reference>
<dbReference type="InterPro" id="IPR051026">
    <property type="entry name" value="PI/PC_transfer"/>
</dbReference>
<sequence>MAELLRTITHISRRSSLSERSTKRTDSIVEREHKALAELRELCRKNNVSWPKSELVADDDDAVKNEGNEDSNLLRYLRARKYDVPAAFKQYAASAKWRHEIQLEKTYDDVDITKFETIRRLQPQWTGRRDDTGVPIMVYVVAQVKPEDILALHKMDPSLSSVFLAAEYVTQFVQPLCGKLQHRRTTRSINIIDLSHVGIPTFWRLRRLLNAASTMATAHYPETVKRIYVVGAPPFFPQIWKFITLWFEKETTRKIFVLGHHESADVLRRDLGAENVPKRFGGDLDWEFGAFPKLRPEDREVFHSASGDEKDDSGDGSRTSLFTKWVEGPLRLLEGREGRARIVAVGSRDGVLRREEV</sequence>
<evidence type="ECO:0000313" key="3">
    <source>
        <dbReference type="Proteomes" id="UP000077002"/>
    </source>
</evidence>
<protein>
    <recommendedName>
        <fullName evidence="1">CRAL-TRIO domain-containing protein</fullName>
    </recommendedName>
</protein>
<dbReference type="Gene3D" id="1.10.8.20">
    <property type="entry name" value="N-terminal domain of phosphatidylinositol transfer protein sec14p"/>
    <property type="match status" value="1"/>
</dbReference>
<dbReference type="SUPFAM" id="SSF52087">
    <property type="entry name" value="CRAL/TRIO domain"/>
    <property type="match status" value="1"/>
</dbReference>
<dbReference type="SUPFAM" id="SSF46938">
    <property type="entry name" value="CRAL/TRIO N-terminal domain"/>
    <property type="match status" value="1"/>
</dbReference>
<evidence type="ECO:0000259" key="1">
    <source>
        <dbReference type="PROSITE" id="PS50191"/>
    </source>
</evidence>
<dbReference type="Pfam" id="PF00650">
    <property type="entry name" value="CRAL_TRIO"/>
    <property type="match status" value="1"/>
</dbReference>
<dbReference type="SMART" id="SM00516">
    <property type="entry name" value="SEC14"/>
    <property type="match status" value="1"/>
</dbReference>
<dbReference type="PROSITE" id="PS50191">
    <property type="entry name" value="CRAL_TRIO"/>
    <property type="match status" value="1"/>
</dbReference>
<gene>
    <name evidence="2" type="ORF">AYO21_10096</name>
</gene>
<dbReference type="PANTHER" id="PTHR45657:SF3">
    <property type="entry name" value="TRANSPORTER, PUTATIVE (AFU_ORTHOLOGUE AFUA_5G09260)-RELATED"/>
    <property type="match status" value="1"/>
</dbReference>
<dbReference type="RefSeq" id="XP_022507654.1">
    <property type="nucleotide sequence ID" value="XM_022660020.1"/>
</dbReference>
<dbReference type="EMBL" id="LVKK01000110">
    <property type="protein sequence ID" value="OAG35702.1"/>
    <property type="molecule type" value="Genomic_DNA"/>
</dbReference>
<dbReference type="Gene3D" id="3.40.525.10">
    <property type="entry name" value="CRAL-TRIO lipid binding domain"/>
    <property type="match status" value="1"/>
</dbReference>
<dbReference type="OrthoDB" id="30289at2759"/>
<dbReference type="PANTHER" id="PTHR45657">
    <property type="entry name" value="CRAL-TRIO DOMAIN-CONTAINING PROTEIN YKL091C-RELATED"/>
    <property type="match status" value="1"/>
</dbReference>
<name>A0A177EXD0_9EURO</name>